<dbReference type="AlphaFoldDB" id="A0A669PBR3"/>
<protein>
    <submittedName>
        <fullName evidence="5">Ribosomal protein L14</fullName>
    </submittedName>
</protein>
<evidence type="ECO:0000313" key="6">
    <source>
        <dbReference type="Proteomes" id="UP000472261"/>
    </source>
</evidence>
<dbReference type="Proteomes" id="UP000472261">
    <property type="component" value="Unplaced"/>
</dbReference>
<dbReference type="Pfam" id="PF01929">
    <property type="entry name" value="Ribosomal_L14e"/>
    <property type="match status" value="1"/>
</dbReference>
<evidence type="ECO:0000256" key="3">
    <source>
        <dbReference type="SAM" id="MobiDB-lite"/>
    </source>
</evidence>
<evidence type="ECO:0000256" key="2">
    <source>
        <dbReference type="ARBA" id="ARBA00023274"/>
    </source>
</evidence>
<dbReference type="GO" id="GO:0006412">
    <property type="term" value="P:translation"/>
    <property type="evidence" value="ECO:0007669"/>
    <property type="project" value="InterPro"/>
</dbReference>
<dbReference type="InterPro" id="IPR039660">
    <property type="entry name" value="Ribosomal_eL14"/>
</dbReference>
<organism evidence="5 6">
    <name type="scientific">Phasianus colchicus</name>
    <name type="common">Common pheasant</name>
    <dbReference type="NCBI Taxonomy" id="9054"/>
    <lineage>
        <taxon>Eukaryota</taxon>
        <taxon>Metazoa</taxon>
        <taxon>Chordata</taxon>
        <taxon>Craniata</taxon>
        <taxon>Vertebrata</taxon>
        <taxon>Euteleostomi</taxon>
        <taxon>Archelosauria</taxon>
        <taxon>Archosauria</taxon>
        <taxon>Dinosauria</taxon>
        <taxon>Saurischia</taxon>
        <taxon>Theropoda</taxon>
        <taxon>Coelurosauria</taxon>
        <taxon>Aves</taxon>
        <taxon>Neognathae</taxon>
        <taxon>Galloanserae</taxon>
        <taxon>Galliformes</taxon>
        <taxon>Phasianidae</taxon>
        <taxon>Phasianinae</taxon>
        <taxon>Phasianus</taxon>
    </lineage>
</organism>
<dbReference type="Ensembl" id="ENSPCLT00000006692.1">
    <property type="protein sequence ID" value="ENSPCLP00000004795.1"/>
    <property type="gene ID" value="ENSPCLG00000004122.1"/>
</dbReference>
<dbReference type="PANTHER" id="PTHR11127:SF2">
    <property type="entry name" value="LARGE RIBOSOMAL SUBUNIT PROTEIN EL14"/>
    <property type="match status" value="1"/>
</dbReference>
<keyword evidence="2" id="KW-0687">Ribonucleoprotein</keyword>
<dbReference type="PANTHER" id="PTHR11127">
    <property type="entry name" value="60S RIBOSOMAL PROTEIN L14"/>
    <property type="match status" value="1"/>
</dbReference>
<reference evidence="5" key="2">
    <citation type="submission" date="2025-09" db="UniProtKB">
        <authorList>
            <consortium name="Ensembl"/>
        </authorList>
    </citation>
    <scope>IDENTIFICATION</scope>
</reference>
<evidence type="ECO:0000313" key="5">
    <source>
        <dbReference type="Ensembl" id="ENSPCLP00000004795.1"/>
    </source>
</evidence>
<dbReference type="GO" id="GO:0022625">
    <property type="term" value="C:cytosolic large ribosomal subunit"/>
    <property type="evidence" value="ECO:0007669"/>
    <property type="project" value="TreeGrafter"/>
</dbReference>
<proteinExistence type="predicted"/>
<dbReference type="GO" id="GO:0003735">
    <property type="term" value="F:structural constituent of ribosome"/>
    <property type="evidence" value="ECO:0007669"/>
    <property type="project" value="InterPro"/>
</dbReference>
<dbReference type="GO" id="GO:0003723">
    <property type="term" value="F:RNA binding"/>
    <property type="evidence" value="ECO:0007669"/>
    <property type="project" value="InterPro"/>
</dbReference>
<dbReference type="InterPro" id="IPR002784">
    <property type="entry name" value="Ribosomal_eL14_dom"/>
</dbReference>
<evidence type="ECO:0000259" key="4">
    <source>
        <dbReference type="Pfam" id="PF01929"/>
    </source>
</evidence>
<sequence>MRISTPPFPTGLEPGKAFCAGALRRESTMWPPRMRGSDSRAASGRRGARPSLSARGRPSWCSNASSRSAESPSSPSGGMLASWWPSWMLSTRTGARQKCVRRAWEKENINEKWAATRWAKKIEAREKKAKMTDFDRYKVMKAKKMRNRIIKHEIKKLQKKTTKKVKKTEKKQK</sequence>
<evidence type="ECO:0000256" key="1">
    <source>
        <dbReference type="ARBA" id="ARBA00022980"/>
    </source>
</evidence>
<accession>A0A669PBR3</accession>
<feature type="domain" description="Large ribosomal subunit protein eL14" evidence="4">
    <location>
        <begin position="90"/>
        <end position="147"/>
    </location>
</feature>
<reference evidence="5" key="1">
    <citation type="submission" date="2025-08" db="UniProtKB">
        <authorList>
            <consortium name="Ensembl"/>
        </authorList>
    </citation>
    <scope>IDENTIFICATION</scope>
</reference>
<name>A0A669PBR3_PHACC</name>
<feature type="compositionally biased region" description="Low complexity" evidence="3">
    <location>
        <begin position="39"/>
        <end position="76"/>
    </location>
</feature>
<dbReference type="Gene3D" id="6.10.250.2270">
    <property type="match status" value="1"/>
</dbReference>
<dbReference type="GO" id="GO:0042273">
    <property type="term" value="P:ribosomal large subunit biogenesis"/>
    <property type="evidence" value="ECO:0007669"/>
    <property type="project" value="TreeGrafter"/>
</dbReference>
<keyword evidence="6" id="KW-1185">Reference proteome</keyword>
<feature type="region of interest" description="Disordered" evidence="3">
    <location>
        <begin position="23"/>
        <end position="77"/>
    </location>
</feature>
<keyword evidence="1" id="KW-0689">Ribosomal protein</keyword>